<name>A0A5C5E7U3_9LACT</name>
<dbReference type="InterPro" id="IPR029033">
    <property type="entry name" value="His_PPase_superfam"/>
</dbReference>
<evidence type="ECO:0000259" key="1">
    <source>
        <dbReference type="PROSITE" id="PS51708"/>
    </source>
</evidence>
<dbReference type="CDD" id="cd07067">
    <property type="entry name" value="HP_PGM_like"/>
    <property type="match status" value="1"/>
</dbReference>
<dbReference type="Proteomes" id="UP000313395">
    <property type="component" value="Unassembled WGS sequence"/>
</dbReference>
<reference evidence="2 3" key="1">
    <citation type="submission" date="2019-06" db="EMBL/GenBank/DDBJ databases">
        <title>Description Trichococcus psychrophilus sp. nov., isolated from a cold spring, by genomic and phenotypic analyses.</title>
        <authorList>
            <person name="Zakharyuk A."/>
        </authorList>
    </citation>
    <scope>NUCLEOTIDE SEQUENCE [LARGE SCALE GENOMIC DNA]</scope>
    <source>
        <strain evidence="2 3">SKBG</strain>
    </source>
</reference>
<protein>
    <submittedName>
        <fullName evidence="2">CHAD domain-containing protein</fullName>
    </submittedName>
</protein>
<dbReference type="AlphaFoldDB" id="A0A5C5E7U3"/>
<evidence type="ECO:0000313" key="2">
    <source>
        <dbReference type="EMBL" id="TNV68595.1"/>
    </source>
</evidence>
<dbReference type="PROSITE" id="PS51708">
    <property type="entry name" value="CHAD"/>
    <property type="match status" value="1"/>
</dbReference>
<dbReference type="PANTHER" id="PTHR39339:SF1">
    <property type="entry name" value="CHAD DOMAIN-CONTAINING PROTEIN"/>
    <property type="match status" value="1"/>
</dbReference>
<dbReference type="PANTHER" id="PTHR39339">
    <property type="entry name" value="SLR1444 PROTEIN"/>
    <property type="match status" value="1"/>
</dbReference>
<gene>
    <name evidence="2" type="ORF">FHK04_10325</name>
</gene>
<sequence>MSSMEGQLILIRHGNAEERTPEGDDFYRKLTEAGVEELTAFLPDIAPLLTESGNLKIWTSPLLRARQTAELVAEATSVEVIQPQAFLATGDYIAFMEALKQEDDGFTLALVGHEPYMSSWTKELIGAAIPFKKGAVALFTVDSTAEPIGNLEWLLAPGESAKCKHADVSDKKHAADKHEGTADCCQGEGEDTLYAAIINEQMVGVQHAYAAYQQDPIEPESAHALRVAIRQLRALLNFNKANGEEKYYREAGEDWRDIATTFGYLRELDVLMEECRELRGLYPDMLAEDGQVMTWLLEERQGEQDSIHELITSGALTERILDAEAATAHFLKSINLDDDQQKKATIKKIEKMKKRLMRKWEEVDFSNHEQTHSLRINAKKLRYAATYLAPIMGEKDKDTIKEMKKVQTALGTLCDFDINGHLLLEMADKTDDPELQHHFRTLSEHQFQRREAMLNDEAD</sequence>
<proteinExistence type="predicted"/>
<dbReference type="InterPro" id="IPR038186">
    <property type="entry name" value="CHAD_dom_sf"/>
</dbReference>
<comment type="caution">
    <text evidence="2">The sequence shown here is derived from an EMBL/GenBank/DDBJ whole genome shotgun (WGS) entry which is preliminary data.</text>
</comment>
<keyword evidence="3" id="KW-1185">Reference proteome</keyword>
<dbReference type="SUPFAM" id="SSF53254">
    <property type="entry name" value="Phosphoglycerate mutase-like"/>
    <property type="match status" value="1"/>
</dbReference>
<accession>A0A5C5E7U3</accession>
<dbReference type="SMART" id="SM00855">
    <property type="entry name" value="PGAM"/>
    <property type="match status" value="1"/>
</dbReference>
<dbReference type="Gene3D" id="3.40.50.1240">
    <property type="entry name" value="Phosphoglycerate mutase-like"/>
    <property type="match status" value="1"/>
</dbReference>
<organism evidence="2 3">
    <name type="scientific">Trichococcus shcherbakoviae subsp. psychrophilus</name>
    <dbReference type="NCBI Taxonomy" id="2585775"/>
    <lineage>
        <taxon>Bacteria</taxon>
        <taxon>Bacillati</taxon>
        <taxon>Bacillota</taxon>
        <taxon>Bacilli</taxon>
        <taxon>Lactobacillales</taxon>
        <taxon>Carnobacteriaceae</taxon>
        <taxon>Trichococcus</taxon>
    </lineage>
</organism>
<dbReference type="Pfam" id="PF05235">
    <property type="entry name" value="CHAD"/>
    <property type="match status" value="1"/>
</dbReference>
<dbReference type="InterPro" id="IPR007899">
    <property type="entry name" value="CHAD_dom"/>
</dbReference>
<dbReference type="EMBL" id="VENO01000003">
    <property type="protein sequence ID" value="TNV68595.1"/>
    <property type="molecule type" value="Genomic_DNA"/>
</dbReference>
<dbReference type="SMART" id="SM00880">
    <property type="entry name" value="CHAD"/>
    <property type="match status" value="1"/>
</dbReference>
<evidence type="ECO:0000313" key="3">
    <source>
        <dbReference type="Proteomes" id="UP000313395"/>
    </source>
</evidence>
<dbReference type="Gene3D" id="1.40.20.10">
    <property type="entry name" value="CHAD domain"/>
    <property type="match status" value="1"/>
</dbReference>
<feature type="domain" description="CHAD" evidence="1">
    <location>
        <begin position="187"/>
        <end position="459"/>
    </location>
</feature>
<dbReference type="Pfam" id="PF00300">
    <property type="entry name" value="His_Phos_1"/>
    <property type="match status" value="1"/>
</dbReference>
<dbReference type="InterPro" id="IPR013078">
    <property type="entry name" value="His_Pase_superF_clade-1"/>
</dbReference>